<dbReference type="PANTHER" id="PTHR43630">
    <property type="entry name" value="POLY-BETA-1,6-N-ACETYL-D-GLUCOSAMINE SYNTHASE"/>
    <property type="match status" value="1"/>
</dbReference>
<keyword evidence="2" id="KW-0328">Glycosyltransferase</keyword>
<feature type="transmembrane region" description="Helical" evidence="4">
    <location>
        <begin position="6"/>
        <end position="27"/>
    </location>
</feature>
<evidence type="ECO:0000256" key="1">
    <source>
        <dbReference type="ARBA" id="ARBA00006739"/>
    </source>
</evidence>
<feature type="transmembrane region" description="Helical" evidence="4">
    <location>
        <begin position="355"/>
        <end position="375"/>
    </location>
</feature>
<keyword evidence="6" id="KW-1185">Reference proteome</keyword>
<gene>
    <name evidence="5" type="ORF">SAMN04488128_107178</name>
</gene>
<dbReference type="Proteomes" id="UP000190367">
    <property type="component" value="Unassembled WGS sequence"/>
</dbReference>
<sequence length="404" mass="45526">MLLHLIEIVLFAYLAACVLYNLVLSVAGRLARKKKPAPLTADTAHARIAILVPAYKEDTIILSTARSYAQQLYPATRFETIVVADSLQPATVRQLRQDGVRVVEVSFDKSTKAKSLNAAFEQLEEEYDLALICDADNVLEASFLLKVNQAYQQGYYAIQGRRVAKNMDSPFAVLDAVNEIVANHLYRKGANALGLSSSVIGSGMAFHYPLAKSILKEIQATGGFDKVLQLLLIEKGYPIHYLEDACIFDEKVENPEAFQNQRKRWVSSQFVYLRTYWGKGWQQLFKGNLNYFNLAICQNILLPRMILLAGITCCTALAFLLQRFLWIPAWGWAVVFLLNILSLLLPVPRLFFTRYFLTALAGLPKAVWIMVSLMFRLKGANNTFIHTKHTKTEIDNPLLDAARK</sequence>
<proteinExistence type="inferred from homology"/>
<evidence type="ECO:0000256" key="2">
    <source>
        <dbReference type="ARBA" id="ARBA00022676"/>
    </source>
</evidence>
<keyword evidence="4" id="KW-0472">Membrane</keyword>
<protein>
    <submittedName>
        <fullName evidence="5">Glycosyltransferase, catalytic subunit of cellulose synthase and poly-beta-1,6-N-acetylglucosamine synthase</fullName>
    </submittedName>
</protein>
<dbReference type="GO" id="GO:0016757">
    <property type="term" value="F:glycosyltransferase activity"/>
    <property type="evidence" value="ECO:0007669"/>
    <property type="project" value="UniProtKB-KW"/>
</dbReference>
<evidence type="ECO:0000313" key="6">
    <source>
        <dbReference type="Proteomes" id="UP000190367"/>
    </source>
</evidence>
<feature type="transmembrane region" description="Helical" evidence="4">
    <location>
        <begin position="327"/>
        <end position="348"/>
    </location>
</feature>
<keyword evidence="3 5" id="KW-0808">Transferase</keyword>
<feature type="transmembrane region" description="Helical" evidence="4">
    <location>
        <begin position="301"/>
        <end position="321"/>
    </location>
</feature>
<dbReference type="Pfam" id="PF13641">
    <property type="entry name" value="Glyco_tranf_2_3"/>
    <property type="match status" value="1"/>
</dbReference>
<keyword evidence="4" id="KW-0812">Transmembrane</keyword>
<dbReference type="EMBL" id="FUWZ01000007">
    <property type="protein sequence ID" value="SKA46055.1"/>
    <property type="molecule type" value="Genomic_DNA"/>
</dbReference>
<name>A0A1T4U009_9BACT</name>
<dbReference type="OrthoDB" id="1523666at2"/>
<dbReference type="AlphaFoldDB" id="A0A1T4U009"/>
<dbReference type="PANTHER" id="PTHR43630:SF1">
    <property type="entry name" value="POLY-BETA-1,6-N-ACETYL-D-GLUCOSAMINE SYNTHASE"/>
    <property type="match status" value="1"/>
</dbReference>
<reference evidence="6" key="1">
    <citation type="submission" date="2017-02" db="EMBL/GenBank/DDBJ databases">
        <authorList>
            <person name="Varghese N."/>
            <person name="Submissions S."/>
        </authorList>
    </citation>
    <scope>NUCLEOTIDE SEQUENCE [LARGE SCALE GENOMIC DNA]</scope>
    <source>
        <strain evidence="6">DSM 22224</strain>
    </source>
</reference>
<dbReference type="RefSeq" id="WP_078672995.1">
    <property type="nucleotide sequence ID" value="NZ_FUWZ01000007.1"/>
</dbReference>
<comment type="similarity">
    <text evidence="1">Belongs to the glycosyltransferase 2 family.</text>
</comment>
<evidence type="ECO:0000313" key="5">
    <source>
        <dbReference type="EMBL" id="SKA46055.1"/>
    </source>
</evidence>
<keyword evidence="4" id="KW-1133">Transmembrane helix</keyword>
<evidence type="ECO:0000256" key="3">
    <source>
        <dbReference type="ARBA" id="ARBA00022679"/>
    </source>
</evidence>
<evidence type="ECO:0000256" key="4">
    <source>
        <dbReference type="SAM" id="Phobius"/>
    </source>
</evidence>
<dbReference type="Gene3D" id="3.90.550.10">
    <property type="entry name" value="Spore Coat Polysaccharide Biosynthesis Protein SpsA, Chain A"/>
    <property type="match status" value="1"/>
</dbReference>
<organism evidence="5 6">
    <name type="scientific">Chitinophaga eiseniae</name>
    <dbReference type="NCBI Taxonomy" id="634771"/>
    <lineage>
        <taxon>Bacteria</taxon>
        <taxon>Pseudomonadati</taxon>
        <taxon>Bacteroidota</taxon>
        <taxon>Chitinophagia</taxon>
        <taxon>Chitinophagales</taxon>
        <taxon>Chitinophagaceae</taxon>
        <taxon>Chitinophaga</taxon>
    </lineage>
</organism>
<dbReference type="SUPFAM" id="SSF53448">
    <property type="entry name" value="Nucleotide-diphospho-sugar transferases"/>
    <property type="match status" value="1"/>
</dbReference>
<dbReference type="InterPro" id="IPR029044">
    <property type="entry name" value="Nucleotide-diphossugar_trans"/>
</dbReference>
<dbReference type="STRING" id="634771.SAMN04488128_107178"/>
<accession>A0A1T4U009</accession>